<evidence type="ECO:0000259" key="4">
    <source>
        <dbReference type="PROSITE" id="PS50883"/>
    </source>
</evidence>
<dbReference type="InterPro" id="IPR001633">
    <property type="entry name" value="EAL_dom"/>
</dbReference>
<dbReference type="InterPro" id="IPR035965">
    <property type="entry name" value="PAS-like_dom_sf"/>
</dbReference>
<dbReference type="Pfam" id="PF08447">
    <property type="entry name" value="PAS_3"/>
    <property type="match status" value="1"/>
</dbReference>
<dbReference type="InterPro" id="IPR043128">
    <property type="entry name" value="Rev_trsase/Diguanyl_cyclase"/>
</dbReference>
<dbReference type="InterPro" id="IPR035919">
    <property type="entry name" value="EAL_sf"/>
</dbReference>
<feature type="domain" description="GGDEF" evidence="5">
    <location>
        <begin position="198"/>
        <end position="337"/>
    </location>
</feature>
<keyword evidence="1" id="KW-0812">Transmembrane</keyword>
<sequence>MSEPVVPLFLALGVAFLLFLGLLSWRWRRRMQQRVSAFEQDRNRLQSLLQVGEVRQDLPGGSLHWSAEALHLFGLEGDEPPATLPQLLNRLHPSNRVRAEAAYERALSADAVPSWDSWTVLHQDGSVGWIDVCWEASRDAQGHPTGVRVIARDASRERRLEEQLAQAGQQDVLTGLPTRLSLRRQLSEMLEQARASGQRLALLCLDLDGFRGINDRWGHRAGDRLLQDVAERLRSRMAPGDFLARLGGDEFVLVQSGLPADAARASDAAQRRAAELLRLLSRPYDLAEERQGQLTASIGLAVFPTDASVSEALVECADTALHRAKSAGGDQWLNYTFEMDRKAQHNRALDQDLKQSIERNEFTLAWQPQAALEPSGETVVVGFEALLRWRHPEQGLISPDVFIPVAESSGDIVAIGEWVLNAACQEAMRWARPLRVGVNVSPTQVQRGDIVASVRSALLASRLPPHRLELEVTEGMVIRDVGRAKAALTSLRELGVAITLDDFGTGYSSLTTLRAFPFDRMKLDRGFVATMTEDEVSAAIVGGTLDLARRLGLPVTAEGVETEEQREQLRLQGCSEIQGWLIGRPMPIEHWSDLTGG</sequence>
<dbReference type="EMBL" id="JBHLUN010000005">
    <property type="protein sequence ID" value="MFC0407815.1"/>
    <property type="molecule type" value="Genomic_DNA"/>
</dbReference>
<dbReference type="PANTHER" id="PTHR44757:SF2">
    <property type="entry name" value="BIOFILM ARCHITECTURE MAINTENANCE PROTEIN MBAA"/>
    <property type="match status" value="1"/>
</dbReference>
<dbReference type="InterPro" id="IPR052155">
    <property type="entry name" value="Biofilm_reg_signaling"/>
</dbReference>
<dbReference type="Pfam" id="PF00563">
    <property type="entry name" value="EAL"/>
    <property type="match status" value="1"/>
</dbReference>
<evidence type="ECO:0000256" key="1">
    <source>
        <dbReference type="SAM" id="Phobius"/>
    </source>
</evidence>
<dbReference type="Pfam" id="PF00990">
    <property type="entry name" value="GGDEF"/>
    <property type="match status" value="1"/>
</dbReference>
<dbReference type="NCBIfam" id="TIGR00254">
    <property type="entry name" value="GGDEF"/>
    <property type="match status" value="1"/>
</dbReference>
<dbReference type="Gene3D" id="3.30.70.270">
    <property type="match status" value="1"/>
</dbReference>
<evidence type="ECO:0000313" key="6">
    <source>
        <dbReference type="EMBL" id="MFC0407815.1"/>
    </source>
</evidence>
<evidence type="ECO:0000259" key="3">
    <source>
        <dbReference type="PROSITE" id="PS50113"/>
    </source>
</evidence>
<evidence type="ECO:0000313" key="7">
    <source>
        <dbReference type="Proteomes" id="UP001589865"/>
    </source>
</evidence>
<dbReference type="SUPFAM" id="SSF55785">
    <property type="entry name" value="PYP-like sensor domain (PAS domain)"/>
    <property type="match status" value="1"/>
</dbReference>
<reference evidence="6 7" key="1">
    <citation type="submission" date="2024-09" db="EMBL/GenBank/DDBJ databases">
        <authorList>
            <person name="Sun Q."/>
            <person name="Mori K."/>
        </authorList>
    </citation>
    <scope>NUCLEOTIDE SEQUENCE [LARGE SCALE GENOMIC DNA]</scope>
    <source>
        <strain evidence="6 7">TBRC 5777</strain>
    </source>
</reference>
<comment type="caution">
    <text evidence="6">The sequence shown here is derived from an EMBL/GenBank/DDBJ whole genome shotgun (WGS) entry which is preliminary data.</text>
</comment>
<evidence type="ECO:0000259" key="5">
    <source>
        <dbReference type="PROSITE" id="PS50887"/>
    </source>
</evidence>
<dbReference type="PROSITE" id="PS50883">
    <property type="entry name" value="EAL"/>
    <property type="match status" value="1"/>
</dbReference>
<keyword evidence="7" id="KW-1185">Reference proteome</keyword>
<keyword evidence="1" id="KW-1133">Transmembrane helix</keyword>
<keyword evidence="1" id="KW-0472">Membrane</keyword>
<gene>
    <name evidence="6" type="ORF">ACFFGY_06110</name>
</gene>
<dbReference type="SMART" id="SM00052">
    <property type="entry name" value="EAL"/>
    <property type="match status" value="1"/>
</dbReference>
<dbReference type="PROSITE" id="PS50887">
    <property type="entry name" value="GGDEF"/>
    <property type="match status" value="1"/>
</dbReference>
<dbReference type="SUPFAM" id="SSF55073">
    <property type="entry name" value="Nucleotide cyclase"/>
    <property type="match status" value="1"/>
</dbReference>
<dbReference type="PROSITE" id="PS50112">
    <property type="entry name" value="PAS"/>
    <property type="match status" value="1"/>
</dbReference>
<feature type="domain" description="PAC" evidence="3">
    <location>
        <begin position="114"/>
        <end position="166"/>
    </location>
</feature>
<proteinExistence type="predicted"/>
<protein>
    <submittedName>
        <fullName evidence="6">Bifunctional diguanylate cyclase/phosphodiesterase</fullName>
    </submittedName>
</protein>
<dbReference type="SMART" id="SM00267">
    <property type="entry name" value="GGDEF"/>
    <property type="match status" value="1"/>
</dbReference>
<feature type="domain" description="PAS" evidence="2">
    <location>
        <begin position="57"/>
        <end position="110"/>
    </location>
</feature>
<dbReference type="SUPFAM" id="SSF141868">
    <property type="entry name" value="EAL domain-like"/>
    <property type="match status" value="1"/>
</dbReference>
<dbReference type="InterPro" id="IPR029787">
    <property type="entry name" value="Nucleotide_cyclase"/>
</dbReference>
<accession>A0ABV6JR41</accession>
<dbReference type="InterPro" id="IPR013655">
    <property type="entry name" value="PAS_fold_3"/>
</dbReference>
<dbReference type="InterPro" id="IPR000700">
    <property type="entry name" value="PAS-assoc_C"/>
</dbReference>
<dbReference type="InterPro" id="IPR000160">
    <property type="entry name" value="GGDEF_dom"/>
</dbReference>
<dbReference type="PANTHER" id="PTHR44757">
    <property type="entry name" value="DIGUANYLATE CYCLASE DGCP"/>
    <property type="match status" value="1"/>
</dbReference>
<dbReference type="InterPro" id="IPR000014">
    <property type="entry name" value="PAS"/>
</dbReference>
<evidence type="ECO:0000259" key="2">
    <source>
        <dbReference type="PROSITE" id="PS50112"/>
    </source>
</evidence>
<organism evidence="6 7">
    <name type="scientific">Roseomonas elaeocarpi</name>
    <dbReference type="NCBI Taxonomy" id="907779"/>
    <lineage>
        <taxon>Bacteria</taxon>
        <taxon>Pseudomonadati</taxon>
        <taxon>Pseudomonadota</taxon>
        <taxon>Alphaproteobacteria</taxon>
        <taxon>Acetobacterales</taxon>
        <taxon>Roseomonadaceae</taxon>
        <taxon>Roseomonas</taxon>
    </lineage>
</organism>
<dbReference type="Gene3D" id="3.30.450.20">
    <property type="entry name" value="PAS domain"/>
    <property type="match status" value="1"/>
</dbReference>
<dbReference type="CDD" id="cd01949">
    <property type="entry name" value="GGDEF"/>
    <property type="match status" value="1"/>
</dbReference>
<dbReference type="Proteomes" id="UP001589865">
    <property type="component" value="Unassembled WGS sequence"/>
</dbReference>
<dbReference type="RefSeq" id="WP_377043542.1">
    <property type="nucleotide sequence ID" value="NZ_JBHLUN010000005.1"/>
</dbReference>
<dbReference type="Gene3D" id="3.20.20.450">
    <property type="entry name" value="EAL domain"/>
    <property type="match status" value="1"/>
</dbReference>
<feature type="transmembrane region" description="Helical" evidence="1">
    <location>
        <begin position="6"/>
        <end position="25"/>
    </location>
</feature>
<dbReference type="CDD" id="cd01948">
    <property type="entry name" value="EAL"/>
    <property type="match status" value="1"/>
</dbReference>
<feature type="domain" description="EAL" evidence="4">
    <location>
        <begin position="346"/>
        <end position="597"/>
    </location>
</feature>
<name>A0ABV6JR41_9PROT</name>
<dbReference type="PROSITE" id="PS50113">
    <property type="entry name" value="PAC"/>
    <property type="match status" value="1"/>
</dbReference>